<dbReference type="InterPro" id="IPR006083">
    <property type="entry name" value="PRK/URK"/>
</dbReference>
<keyword evidence="2" id="KW-0808">Transferase</keyword>
<keyword evidence="3" id="KW-1185">Reference proteome</keyword>
<keyword evidence="2" id="KW-0418">Kinase</keyword>
<organism evidence="2 3">
    <name type="scientific">Herbiconiux ginsengi</name>
    <dbReference type="NCBI Taxonomy" id="381665"/>
    <lineage>
        <taxon>Bacteria</taxon>
        <taxon>Bacillati</taxon>
        <taxon>Actinomycetota</taxon>
        <taxon>Actinomycetes</taxon>
        <taxon>Micrococcales</taxon>
        <taxon>Microbacteriaceae</taxon>
        <taxon>Herbiconiux</taxon>
    </lineage>
</organism>
<dbReference type="InterPro" id="IPR027417">
    <property type="entry name" value="P-loop_NTPase"/>
</dbReference>
<evidence type="ECO:0000313" key="3">
    <source>
        <dbReference type="Proteomes" id="UP000198891"/>
    </source>
</evidence>
<dbReference type="STRING" id="381665.SAMN05216554_3086"/>
<proteinExistence type="predicted"/>
<dbReference type="GO" id="GO:0005524">
    <property type="term" value="F:ATP binding"/>
    <property type="evidence" value="ECO:0007669"/>
    <property type="project" value="InterPro"/>
</dbReference>
<evidence type="ECO:0000313" key="2">
    <source>
        <dbReference type="EMBL" id="SDZ29262.1"/>
    </source>
</evidence>
<dbReference type="Gene3D" id="3.40.50.300">
    <property type="entry name" value="P-loop containing nucleotide triphosphate hydrolases"/>
    <property type="match status" value="1"/>
</dbReference>
<dbReference type="GO" id="GO:0016301">
    <property type="term" value="F:kinase activity"/>
    <property type="evidence" value="ECO:0007669"/>
    <property type="project" value="UniProtKB-KW"/>
</dbReference>
<accession>A0A1H3RUF7</accession>
<dbReference type="OrthoDB" id="3237545at2"/>
<dbReference type="EMBL" id="FNPZ01000003">
    <property type="protein sequence ID" value="SDZ29262.1"/>
    <property type="molecule type" value="Genomic_DNA"/>
</dbReference>
<reference evidence="2 3" key="1">
    <citation type="submission" date="2016-10" db="EMBL/GenBank/DDBJ databases">
        <authorList>
            <person name="de Groot N.N."/>
        </authorList>
    </citation>
    <scope>NUCLEOTIDE SEQUENCE [LARGE SCALE GENOMIC DNA]</scope>
    <source>
        <strain evidence="2 3">CGMCC 4.3491</strain>
    </source>
</reference>
<dbReference type="Proteomes" id="UP000198891">
    <property type="component" value="Unassembled WGS sequence"/>
</dbReference>
<protein>
    <submittedName>
        <fullName evidence="2">Uridine kinase</fullName>
    </submittedName>
</protein>
<name>A0A1H3RUF7_9MICO</name>
<sequence length="162" mass="18512">MTVILIDGPSGSGKTDLALRMRDRWVGADVPVVVHLDDVYPGWDGLDAASEHIRQHLLEPLREGRSAGWQRYDWTTGEPAEWRGVDPSHPLIVEGCGALTRRNAALADLTIWVETDDETRKARAIARDGERYLREWDRWDAQWQLFVRRESPRELATMIVPT</sequence>
<evidence type="ECO:0000259" key="1">
    <source>
        <dbReference type="Pfam" id="PF00485"/>
    </source>
</evidence>
<dbReference type="Pfam" id="PF00485">
    <property type="entry name" value="PRK"/>
    <property type="match status" value="1"/>
</dbReference>
<gene>
    <name evidence="2" type="ORF">SAMN05216554_3086</name>
</gene>
<dbReference type="AlphaFoldDB" id="A0A1H3RUF7"/>
<dbReference type="NCBIfam" id="NF005115">
    <property type="entry name" value="PRK06547.1"/>
    <property type="match status" value="1"/>
</dbReference>
<dbReference type="RefSeq" id="WP_092555335.1">
    <property type="nucleotide sequence ID" value="NZ_FNPZ01000003.1"/>
</dbReference>
<dbReference type="SUPFAM" id="SSF52540">
    <property type="entry name" value="P-loop containing nucleoside triphosphate hydrolases"/>
    <property type="match status" value="1"/>
</dbReference>
<feature type="domain" description="Phosphoribulokinase/uridine kinase" evidence="1">
    <location>
        <begin position="57"/>
        <end position="131"/>
    </location>
</feature>